<keyword evidence="10 15" id="KW-0460">Magnesium</keyword>
<dbReference type="AlphaFoldDB" id="A0A9P0TKN1"/>
<evidence type="ECO:0000256" key="3">
    <source>
        <dbReference type="ARBA" id="ARBA00012647"/>
    </source>
</evidence>
<keyword evidence="13" id="KW-0449">Lipoprotein</keyword>
<dbReference type="InterPro" id="IPR017850">
    <property type="entry name" value="Alkaline_phosphatase_core_sf"/>
</dbReference>
<feature type="binding site" evidence="15">
    <location>
        <position position="57"/>
    </location>
    <ligand>
        <name>Mg(2+)</name>
        <dbReference type="ChEBI" id="CHEBI:18420"/>
    </ligand>
</feature>
<dbReference type="GO" id="GO:0005886">
    <property type="term" value="C:plasma membrane"/>
    <property type="evidence" value="ECO:0007669"/>
    <property type="project" value="UniProtKB-SubCell"/>
</dbReference>
<feature type="binding site" evidence="15">
    <location>
        <position position="337"/>
    </location>
    <ligand>
        <name>Zn(2+)</name>
        <dbReference type="ChEBI" id="CHEBI:29105"/>
        <label>2</label>
    </ligand>
</feature>
<dbReference type="CDD" id="cd16012">
    <property type="entry name" value="ALP"/>
    <property type="match status" value="1"/>
</dbReference>
<keyword evidence="6" id="KW-0336">GPI-anchor</keyword>
<evidence type="ECO:0000256" key="19">
    <source>
        <dbReference type="SAM" id="SignalP"/>
    </source>
</evidence>
<feature type="binding site" evidence="15">
    <location>
        <position position="164"/>
    </location>
    <ligand>
        <name>Mg(2+)</name>
        <dbReference type="ChEBI" id="CHEBI:18420"/>
    </ligand>
</feature>
<keyword evidence="21" id="KW-1185">Reference proteome</keyword>
<sequence length="529" mass="58058">MFARGVVVLLVFIISAQCVLRKDRQYWEELGENEIEEALNIKNNLGVAKNVILFIGDGMGAQTVTAARIHKGGEGHRLSFEKFPHMGVLKTYSADKMVPDSASTATALLGGVKTNDKTLGVDASVPNRDCEASLRPEAKVESLAAHALRAGKAAGFVTTMRVTHATPAPVYAFSSDRNWECDALTPANCKDIARQLIEDWPGRDLNVILGGGRQSLITNATALENDPLSDWACSRKDGRNLIEDYKKDKESRGLNYTFVGNTEQLKSIPEDTDYLLGKDISVKQGIFSNAHLPFEFQRRPESPSIVDMTEAAIKVLQRNRNGFFLMVEGGNIDMGHHRGRARTAIDEALAMEEAVKLAYNMTDPSDTLIVVTSDHAHSMTINGHPNRGDDIFGTVGPSRVDGLNYTTIAYGTGGPGSRQYEIQVVNGTNQIVRRDPTQDDTTDFMYEQIAAITLEENKHGGGDVGVYASGPYSHLFHNVHEQHYVYYAISYAARLGKYAERPTDSGAFSIQTNLLLSLMYLLLVLIAVI</sequence>
<evidence type="ECO:0000256" key="12">
    <source>
        <dbReference type="ARBA" id="ARBA00023180"/>
    </source>
</evidence>
<name>A0A9P0TKN1_PIEBR</name>
<keyword evidence="11 18" id="KW-0472">Membrane</keyword>
<feature type="binding site" evidence="15">
    <location>
        <position position="328"/>
    </location>
    <ligand>
        <name>Mg(2+)</name>
        <dbReference type="ChEBI" id="CHEBI:18420"/>
    </ligand>
</feature>
<evidence type="ECO:0000256" key="18">
    <source>
        <dbReference type="SAM" id="Phobius"/>
    </source>
</evidence>
<keyword evidence="5" id="KW-0597">Phosphoprotein</keyword>
<feature type="transmembrane region" description="Helical" evidence="18">
    <location>
        <begin position="508"/>
        <end position="528"/>
    </location>
</feature>
<protein>
    <recommendedName>
        <fullName evidence="3 17">Alkaline phosphatase</fullName>
        <ecNumber evidence="3 17">3.1.3.1</ecNumber>
    </recommendedName>
</protein>
<keyword evidence="18" id="KW-1133">Transmembrane helix</keyword>
<reference evidence="20" key="1">
    <citation type="submission" date="2022-05" db="EMBL/GenBank/DDBJ databases">
        <authorList>
            <person name="Okamura Y."/>
        </authorList>
    </citation>
    <scope>NUCLEOTIDE SEQUENCE</scope>
</reference>
<evidence type="ECO:0000256" key="13">
    <source>
        <dbReference type="ARBA" id="ARBA00023288"/>
    </source>
</evidence>
<dbReference type="FunFam" id="3.40.720.10:FF:000008">
    <property type="entry name" value="Alkaline phosphatase"/>
    <property type="match status" value="1"/>
</dbReference>
<comment type="catalytic activity">
    <reaction evidence="17">
        <text>a phosphate monoester + H2O = an alcohol + phosphate</text>
        <dbReference type="Rhea" id="RHEA:15017"/>
        <dbReference type="ChEBI" id="CHEBI:15377"/>
        <dbReference type="ChEBI" id="CHEBI:30879"/>
        <dbReference type="ChEBI" id="CHEBI:43474"/>
        <dbReference type="ChEBI" id="CHEBI:67140"/>
        <dbReference type="EC" id="3.1.3.1"/>
    </reaction>
</comment>
<dbReference type="GO" id="GO:0004035">
    <property type="term" value="F:alkaline phosphatase activity"/>
    <property type="evidence" value="ECO:0007669"/>
    <property type="project" value="UniProtKB-EC"/>
</dbReference>
<accession>A0A9P0TKN1</accession>
<evidence type="ECO:0000256" key="5">
    <source>
        <dbReference type="ARBA" id="ARBA00022553"/>
    </source>
</evidence>
<evidence type="ECO:0000256" key="10">
    <source>
        <dbReference type="ARBA" id="ARBA00022842"/>
    </source>
</evidence>
<feature type="binding site" evidence="15">
    <location>
        <position position="459"/>
    </location>
    <ligand>
        <name>Zn(2+)</name>
        <dbReference type="ChEBI" id="CHEBI:29105"/>
        <label>2</label>
    </ligand>
</feature>
<comment type="caution">
    <text evidence="20">The sequence shown here is derived from an EMBL/GenBank/DDBJ whole genome shotgun (WGS) entry which is preliminary data.</text>
</comment>
<keyword evidence="4" id="KW-1003">Cell membrane</keyword>
<evidence type="ECO:0000256" key="16">
    <source>
        <dbReference type="RuleBase" id="RU003946"/>
    </source>
</evidence>
<evidence type="ECO:0000256" key="8">
    <source>
        <dbReference type="ARBA" id="ARBA00022801"/>
    </source>
</evidence>
<dbReference type="SUPFAM" id="SSF53649">
    <property type="entry name" value="Alkaline phosphatase-like"/>
    <property type="match status" value="1"/>
</dbReference>
<dbReference type="SMART" id="SM00098">
    <property type="entry name" value="alkPPc"/>
    <property type="match status" value="1"/>
</dbReference>
<keyword evidence="12" id="KW-0325">Glycoprotein</keyword>
<feature type="active site" description="Phosphoserine intermediate" evidence="14">
    <location>
        <position position="101"/>
    </location>
</feature>
<gene>
    <name evidence="20" type="ORF">PIBRA_LOCUS8154</name>
</gene>
<dbReference type="GO" id="GO:0046872">
    <property type="term" value="F:metal ion binding"/>
    <property type="evidence" value="ECO:0007669"/>
    <property type="project" value="UniProtKB-KW"/>
</dbReference>
<comment type="subcellular location">
    <subcellularLocation>
        <location evidence="1">Cell membrane</location>
        <topology evidence="1">Lipid-anchor</topology>
        <topology evidence="1">GPI-anchor</topology>
    </subcellularLocation>
</comment>
<feature type="signal peptide" evidence="19">
    <location>
        <begin position="1"/>
        <end position="18"/>
    </location>
</feature>
<comment type="cofactor">
    <cofactor evidence="15">
        <name>Zn(2+)</name>
        <dbReference type="ChEBI" id="CHEBI:29105"/>
    </cofactor>
    <text evidence="15">Binds 2 Zn(2+) ions.</text>
</comment>
<dbReference type="InterPro" id="IPR001952">
    <property type="entry name" value="Alkaline_phosphatase"/>
</dbReference>
<keyword evidence="8 17" id="KW-0378">Hydrolase</keyword>
<dbReference type="GO" id="GO:0098552">
    <property type="term" value="C:side of membrane"/>
    <property type="evidence" value="ECO:0007669"/>
    <property type="project" value="UniProtKB-KW"/>
</dbReference>
<evidence type="ECO:0000313" key="21">
    <source>
        <dbReference type="Proteomes" id="UP001152562"/>
    </source>
</evidence>
<proteinExistence type="inferred from homology"/>
<evidence type="ECO:0000256" key="4">
    <source>
        <dbReference type="ARBA" id="ARBA00022475"/>
    </source>
</evidence>
<dbReference type="Gene3D" id="3.40.720.10">
    <property type="entry name" value="Alkaline Phosphatase, subunit A"/>
    <property type="match status" value="1"/>
</dbReference>
<evidence type="ECO:0000256" key="14">
    <source>
        <dbReference type="PIRSR" id="PIRSR601952-1"/>
    </source>
</evidence>
<keyword evidence="7 15" id="KW-0479">Metal-binding</keyword>
<dbReference type="PROSITE" id="PS00123">
    <property type="entry name" value="ALKALINE_PHOSPHATASE"/>
    <property type="match status" value="1"/>
</dbReference>
<dbReference type="Proteomes" id="UP001152562">
    <property type="component" value="Unassembled WGS sequence"/>
</dbReference>
<dbReference type="PANTHER" id="PTHR11596">
    <property type="entry name" value="ALKALINE PHOSPHATASE"/>
    <property type="match status" value="1"/>
</dbReference>
<feature type="binding site" evidence="15">
    <location>
        <position position="333"/>
    </location>
    <ligand>
        <name>Zn(2+)</name>
        <dbReference type="ChEBI" id="CHEBI:29105"/>
        <label>2</label>
    </ligand>
</feature>
<comment type="similarity">
    <text evidence="2 16">Belongs to the alkaline phosphatase family.</text>
</comment>
<dbReference type="Pfam" id="PF00245">
    <property type="entry name" value="Alk_phosphatase"/>
    <property type="match status" value="1"/>
</dbReference>
<feature type="binding site" evidence="15">
    <location>
        <position position="374"/>
    </location>
    <ligand>
        <name>Zn(2+)</name>
        <dbReference type="ChEBI" id="CHEBI:29105"/>
        <label>2</label>
    </ligand>
</feature>
<evidence type="ECO:0000256" key="9">
    <source>
        <dbReference type="ARBA" id="ARBA00022833"/>
    </source>
</evidence>
<evidence type="ECO:0000256" key="6">
    <source>
        <dbReference type="ARBA" id="ARBA00022622"/>
    </source>
</evidence>
<dbReference type="PRINTS" id="PR00113">
    <property type="entry name" value="ALKPHPHTASE"/>
</dbReference>
<organism evidence="20 21">
    <name type="scientific">Pieris brassicae</name>
    <name type="common">White butterfly</name>
    <name type="synonym">Large white butterfly</name>
    <dbReference type="NCBI Taxonomy" id="7116"/>
    <lineage>
        <taxon>Eukaryota</taxon>
        <taxon>Metazoa</taxon>
        <taxon>Ecdysozoa</taxon>
        <taxon>Arthropoda</taxon>
        <taxon>Hexapoda</taxon>
        <taxon>Insecta</taxon>
        <taxon>Pterygota</taxon>
        <taxon>Neoptera</taxon>
        <taxon>Endopterygota</taxon>
        <taxon>Lepidoptera</taxon>
        <taxon>Glossata</taxon>
        <taxon>Ditrysia</taxon>
        <taxon>Papilionoidea</taxon>
        <taxon>Pieridae</taxon>
        <taxon>Pierinae</taxon>
        <taxon>Pieris</taxon>
    </lineage>
</organism>
<dbReference type="EMBL" id="CALOZG010000018">
    <property type="protein sequence ID" value="CAH4031678.1"/>
    <property type="molecule type" value="Genomic_DNA"/>
</dbReference>
<evidence type="ECO:0000256" key="11">
    <source>
        <dbReference type="ARBA" id="ARBA00023136"/>
    </source>
</evidence>
<feature type="chain" id="PRO_5040169796" description="Alkaline phosphatase" evidence="19">
    <location>
        <begin position="19"/>
        <end position="529"/>
    </location>
</feature>
<evidence type="ECO:0000256" key="1">
    <source>
        <dbReference type="ARBA" id="ARBA00004609"/>
    </source>
</evidence>
<dbReference type="PANTHER" id="PTHR11596:SF5">
    <property type="entry name" value="ALKALINE PHOSPHATASE"/>
    <property type="match status" value="1"/>
</dbReference>
<feature type="binding site" evidence="15">
    <location>
        <position position="166"/>
    </location>
    <ligand>
        <name>Mg(2+)</name>
        <dbReference type="ChEBI" id="CHEBI:18420"/>
    </ligand>
</feature>
<feature type="binding site" evidence="15">
    <location>
        <position position="57"/>
    </location>
    <ligand>
        <name>Zn(2+)</name>
        <dbReference type="ChEBI" id="CHEBI:29105"/>
        <label>2</label>
    </ligand>
</feature>
<keyword evidence="19" id="KW-0732">Signal</keyword>
<evidence type="ECO:0000256" key="17">
    <source>
        <dbReference type="RuleBase" id="RU003947"/>
    </source>
</evidence>
<dbReference type="InterPro" id="IPR018299">
    <property type="entry name" value="Alkaline_phosphatase_AS"/>
</dbReference>
<keyword evidence="18" id="KW-0812">Transmembrane</keyword>
<evidence type="ECO:0000256" key="15">
    <source>
        <dbReference type="PIRSR" id="PIRSR601952-2"/>
    </source>
</evidence>
<evidence type="ECO:0000256" key="2">
    <source>
        <dbReference type="ARBA" id="ARBA00005984"/>
    </source>
</evidence>
<evidence type="ECO:0000256" key="7">
    <source>
        <dbReference type="ARBA" id="ARBA00022723"/>
    </source>
</evidence>
<keyword evidence="9 15" id="KW-0862">Zinc</keyword>
<dbReference type="EC" id="3.1.3.1" evidence="3 17"/>
<evidence type="ECO:0000313" key="20">
    <source>
        <dbReference type="EMBL" id="CAH4031678.1"/>
    </source>
</evidence>
<feature type="binding site" evidence="15">
    <location>
        <position position="375"/>
    </location>
    <ligand>
        <name>Zn(2+)</name>
        <dbReference type="ChEBI" id="CHEBI:29105"/>
        <label>2</label>
    </ligand>
</feature>
<comment type="cofactor">
    <cofactor evidence="15">
        <name>Mg(2+)</name>
        <dbReference type="ChEBI" id="CHEBI:18420"/>
    </cofactor>
    <text evidence="15">Binds 1 Mg(2+) ion.</text>
</comment>